<organism evidence="4 5">
    <name type="scientific">Streptomyces levis</name>
    <dbReference type="NCBI Taxonomy" id="285566"/>
    <lineage>
        <taxon>Bacteria</taxon>
        <taxon>Bacillati</taxon>
        <taxon>Actinomycetota</taxon>
        <taxon>Actinomycetes</taxon>
        <taxon>Kitasatosporales</taxon>
        <taxon>Streptomycetaceae</taxon>
        <taxon>Streptomyces</taxon>
    </lineage>
</organism>
<keyword evidence="5" id="KW-1185">Reference proteome</keyword>
<dbReference type="PANTHER" id="PTHR43582:SF2">
    <property type="entry name" value="LINEARMYCIN RESISTANCE ATP-BINDING PROTEIN LNRL"/>
    <property type="match status" value="1"/>
</dbReference>
<dbReference type="InterPro" id="IPR027417">
    <property type="entry name" value="P-loop_NTPase"/>
</dbReference>
<dbReference type="Gene3D" id="3.40.50.300">
    <property type="entry name" value="P-loop containing nucleotide triphosphate hydrolases"/>
    <property type="match status" value="1"/>
</dbReference>
<dbReference type="SMART" id="SM00382">
    <property type="entry name" value="AAA"/>
    <property type="match status" value="1"/>
</dbReference>
<name>A0ABN3N7J7_9ACTN</name>
<evidence type="ECO:0000256" key="1">
    <source>
        <dbReference type="ARBA" id="ARBA00022741"/>
    </source>
</evidence>
<evidence type="ECO:0000313" key="5">
    <source>
        <dbReference type="Proteomes" id="UP001501095"/>
    </source>
</evidence>
<keyword evidence="2 4" id="KW-0067">ATP-binding</keyword>
<keyword evidence="1" id="KW-0547">Nucleotide-binding</keyword>
<sequence>MTTGPLVGAAGSGAAARAPGEAAPAVLDVRDLRKSYGESPVLRGVDLEVRAGEIVSLLGPNGAGKSTFVSIVAGLRRADSGSVTIAGVDAIAQPRAARRMTGLAPQDLAVYPVLSARHNLRLFGELAGLRGRELSRRIDEVARALRIEPLLNRPAGRLSGGQKRRVHTAMALLHRPRLLLLDEATAGADVETRTYLLDVVRELAADGSAVVYSTHYLQEVEMLGASVALLEAGTVIARGPVRDLVAGHSTPAVEFRFAGPAPLVVAEPGREDFAVRRGDLLRIATPDPAATIAATIPALGEDAGRLRGVEIVQASLETVYLALTGRRYASGGPS</sequence>
<dbReference type="RefSeq" id="WP_344533269.1">
    <property type="nucleotide sequence ID" value="NZ_BAAATM010000002.1"/>
</dbReference>
<dbReference type="PANTHER" id="PTHR43582">
    <property type="entry name" value="LINEARMYCIN RESISTANCE ATP-BINDING PROTEIN LNRL"/>
    <property type="match status" value="1"/>
</dbReference>
<feature type="domain" description="ABC transporter" evidence="3">
    <location>
        <begin position="27"/>
        <end position="257"/>
    </location>
</feature>
<dbReference type="PROSITE" id="PS50893">
    <property type="entry name" value="ABC_TRANSPORTER_2"/>
    <property type="match status" value="1"/>
</dbReference>
<dbReference type="InterPro" id="IPR003593">
    <property type="entry name" value="AAA+_ATPase"/>
</dbReference>
<evidence type="ECO:0000256" key="2">
    <source>
        <dbReference type="ARBA" id="ARBA00022840"/>
    </source>
</evidence>
<dbReference type="Proteomes" id="UP001501095">
    <property type="component" value="Unassembled WGS sequence"/>
</dbReference>
<dbReference type="EMBL" id="BAAATM010000002">
    <property type="protein sequence ID" value="GAA2515974.1"/>
    <property type="molecule type" value="Genomic_DNA"/>
</dbReference>
<evidence type="ECO:0000259" key="3">
    <source>
        <dbReference type="PROSITE" id="PS50893"/>
    </source>
</evidence>
<reference evidence="4 5" key="1">
    <citation type="journal article" date="2019" name="Int. J. Syst. Evol. Microbiol.">
        <title>The Global Catalogue of Microorganisms (GCM) 10K type strain sequencing project: providing services to taxonomists for standard genome sequencing and annotation.</title>
        <authorList>
            <consortium name="The Broad Institute Genomics Platform"/>
            <consortium name="The Broad Institute Genome Sequencing Center for Infectious Disease"/>
            <person name="Wu L."/>
            <person name="Ma J."/>
        </authorList>
    </citation>
    <scope>NUCLEOTIDE SEQUENCE [LARGE SCALE GENOMIC DNA]</scope>
    <source>
        <strain evidence="4 5">JCM 6924</strain>
    </source>
</reference>
<gene>
    <name evidence="4" type="ORF">GCM10010423_04220</name>
</gene>
<dbReference type="InterPro" id="IPR003439">
    <property type="entry name" value="ABC_transporter-like_ATP-bd"/>
</dbReference>
<protein>
    <submittedName>
        <fullName evidence="4">ABC transporter ATP-binding protein</fullName>
    </submittedName>
</protein>
<comment type="caution">
    <text evidence="4">The sequence shown here is derived from an EMBL/GenBank/DDBJ whole genome shotgun (WGS) entry which is preliminary data.</text>
</comment>
<dbReference type="SUPFAM" id="SSF52540">
    <property type="entry name" value="P-loop containing nucleoside triphosphate hydrolases"/>
    <property type="match status" value="1"/>
</dbReference>
<proteinExistence type="predicted"/>
<accession>A0ABN3N7J7</accession>
<dbReference type="Pfam" id="PF00005">
    <property type="entry name" value="ABC_tran"/>
    <property type="match status" value="1"/>
</dbReference>
<dbReference type="GO" id="GO:0005524">
    <property type="term" value="F:ATP binding"/>
    <property type="evidence" value="ECO:0007669"/>
    <property type="project" value="UniProtKB-KW"/>
</dbReference>
<evidence type="ECO:0000313" key="4">
    <source>
        <dbReference type="EMBL" id="GAA2515974.1"/>
    </source>
</evidence>